<dbReference type="InterPro" id="IPR008203">
    <property type="entry name" value="AF2212-like"/>
</dbReference>
<gene>
    <name evidence="4" type="ORF">ANME2D_03006</name>
</gene>
<dbReference type="Proteomes" id="UP000027153">
    <property type="component" value="Unassembled WGS sequence"/>
</dbReference>
<proteinExistence type="inferred from homology"/>
<keyword evidence="5" id="KW-1185">Reference proteome</keyword>
<keyword evidence="2 3" id="KW-1277">Toxin-antitoxin system</keyword>
<comment type="function">
    <text evidence="3">Antitoxin component of a type II toxin-antitoxin (TA) system.</text>
</comment>
<reference evidence="4 5" key="1">
    <citation type="journal article" date="2013" name="Nature">
        <title>Anaerobic oxidation of methane coupled to nitrate reduction in a novel archaeal lineage.</title>
        <authorList>
            <person name="Haroon M.F."/>
            <person name="Hu S."/>
            <person name="Shi Y."/>
            <person name="Imelfort M."/>
            <person name="Keller J."/>
            <person name="Hugenholtz P."/>
            <person name="Yuan Z."/>
            <person name="Tyson G.W."/>
        </authorList>
    </citation>
    <scope>NUCLEOTIDE SEQUENCE [LARGE SCALE GENOMIC DNA]</scope>
    <source>
        <strain evidence="4 5">ANME-2d</strain>
    </source>
</reference>
<dbReference type="Gene3D" id="4.10.1150.10">
    <property type="entry name" value="AF2212/PG0164-like"/>
    <property type="match status" value="1"/>
</dbReference>
<accession>A0A062V0U3</accession>
<sequence length="68" mass="7972">MPKIIECIYENGMFKPLEKVELKGGKKVKILLREDREDILDKYAGIVKIGRFARIEDILESEGETWLY</sequence>
<dbReference type="InterPro" id="IPR024069">
    <property type="entry name" value="AF2212-like_dom_sf"/>
</dbReference>
<evidence type="ECO:0000256" key="2">
    <source>
        <dbReference type="ARBA" id="ARBA00022649"/>
    </source>
</evidence>
<comment type="caution">
    <text evidence="4">The sequence shown here is derived from an EMBL/GenBank/DDBJ whole genome shotgun (WGS) entry which is preliminary data.</text>
</comment>
<evidence type="ECO:0000313" key="5">
    <source>
        <dbReference type="Proteomes" id="UP000027153"/>
    </source>
</evidence>
<dbReference type="EMBL" id="JMIY01000007">
    <property type="protein sequence ID" value="KCZ70977.1"/>
    <property type="molecule type" value="Genomic_DNA"/>
</dbReference>
<evidence type="ECO:0000313" key="4">
    <source>
        <dbReference type="EMBL" id="KCZ70977.1"/>
    </source>
</evidence>
<dbReference type="AlphaFoldDB" id="A0A062V0U3"/>
<protein>
    <recommendedName>
        <fullName evidence="3">Antitoxin</fullName>
    </recommendedName>
</protein>
<dbReference type="Pfam" id="PF01954">
    <property type="entry name" value="AF2212-like"/>
    <property type="match status" value="1"/>
</dbReference>
<name>A0A062V0U3_9EURY</name>
<dbReference type="SUPFAM" id="SSF141694">
    <property type="entry name" value="AF2212/PG0164-like"/>
    <property type="match status" value="1"/>
</dbReference>
<evidence type="ECO:0000256" key="1">
    <source>
        <dbReference type="ARBA" id="ARBA00006615"/>
    </source>
</evidence>
<comment type="similarity">
    <text evidence="1 3">Belongs to the UPF0165 family.</text>
</comment>
<evidence type="ECO:0000256" key="3">
    <source>
        <dbReference type="RuleBase" id="RU368051"/>
    </source>
</evidence>
<organism evidence="4 5">
    <name type="scientific">Candidatus Methanoperedens nitratireducens</name>
    <dbReference type="NCBI Taxonomy" id="1392998"/>
    <lineage>
        <taxon>Archaea</taxon>
        <taxon>Methanobacteriati</taxon>
        <taxon>Methanobacteriota</taxon>
        <taxon>Stenosarchaea group</taxon>
        <taxon>Methanomicrobia</taxon>
        <taxon>Methanosarcinales</taxon>
        <taxon>ANME-2 cluster</taxon>
        <taxon>Candidatus Methanoperedentaceae</taxon>
        <taxon>Candidatus Methanoperedens</taxon>
    </lineage>
</organism>